<dbReference type="Gene3D" id="3.40.50.1820">
    <property type="entry name" value="alpha/beta hydrolase"/>
    <property type="match status" value="1"/>
</dbReference>
<dbReference type="PRINTS" id="PR00862">
    <property type="entry name" value="PROLIGOPTASE"/>
</dbReference>
<gene>
    <name evidence="8" type="ORF">AMJ83_01785</name>
</gene>
<dbReference type="InterPro" id="IPR001375">
    <property type="entry name" value="Peptidase_S9_cat"/>
</dbReference>
<evidence type="ECO:0000256" key="2">
    <source>
        <dbReference type="ARBA" id="ARBA00011897"/>
    </source>
</evidence>
<evidence type="ECO:0000313" key="9">
    <source>
        <dbReference type="Proteomes" id="UP000051373"/>
    </source>
</evidence>
<organism evidence="8 9">
    <name type="scientific">candidate division WOR_3 bacterium SM23_42</name>
    <dbReference type="NCBI Taxonomy" id="1703779"/>
    <lineage>
        <taxon>Bacteria</taxon>
        <taxon>Bacteria division WOR-3</taxon>
    </lineage>
</organism>
<evidence type="ECO:0000313" key="8">
    <source>
        <dbReference type="EMBL" id="KPK64607.1"/>
    </source>
</evidence>
<evidence type="ECO:0000256" key="4">
    <source>
        <dbReference type="ARBA" id="ARBA00022801"/>
    </source>
</evidence>
<dbReference type="InterPro" id="IPR023302">
    <property type="entry name" value="Pept_S9A_N"/>
</dbReference>
<feature type="domain" description="Peptidase S9 prolyl oligopeptidase catalytic" evidence="6">
    <location>
        <begin position="480"/>
        <end position="691"/>
    </location>
</feature>
<evidence type="ECO:0000256" key="3">
    <source>
        <dbReference type="ARBA" id="ARBA00022670"/>
    </source>
</evidence>
<protein>
    <recommendedName>
        <fullName evidence="2">prolyl oligopeptidase</fullName>
        <ecNumber evidence="2">3.4.21.26</ecNumber>
    </recommendedName>
</protein>
<dbReference type="InterPro" id="IPR002470">
    <property type="entry name" value="Peptidase_S9A"/>
</dbReference>
<proteinExistence type="predicted"/>
<dbReference type="InterPro" id="IPR051167">
    <property type="entry name" value="Prolyl_oligopep/macrocyclase"/>
</dbReference>
<comment type="catalytic activity">
    <reaction evidence="1">
        <text>Hydrolysis of Pro-|-Xaa &gt;&gt; Ala-|-Xaa in oligopeptides.</text>
        <dbReference type="EC" id="3.4.21.26"/>
    </reaction>
</comment>
<comment type="caution">
    <text evidence="8">The sequence shown here is derived from an EMBL/GenBank/DDBJ whole genome shotgun (WGS) entry which is preliminary data.</text>
</comment>
<dbReference type="PANTHER" id="PTHR42881">
    <property type="entry name" value="PROLYL ENDOPEPTIDASE"/>
    <property type="match status" value="1"/>
</dbReference>
<dbReference type="EMBL" id="LJUJ01000002">
    <property type="protein sequence ID" value="KPK64607.1"/>
    <property type="molecule type" value="Genomic_DNA"/>
</dbReference>
<keyword evidence="3" id="KW-0645">Protease</keyword>
<reference evidence="8 9" key="1">
    <citation type="journal article" date="2015" name="Microbiome">
        <title>Genomic resolution of linkages in carbon, nitrogen, and sulfur cycling among widespread estuary sediment bacteria.</title>
        <authorList>
            <person name="Baker B.J."/>
            <person name="Lazar C.S."/>
            <person name="Teske A.P."/>
            <person name="Dick G.J."/>
        </authorList>
    </citation>
    <scope>NUCLEOTIDE SEQUENCE [LARGE SCALE GENOMIC DNA]</scope>
    <source>
        <strain evidence="8">SM23_42</strain>
    </source>
</reference>
<dbReference type="SUPFAM" id="SSF50993">
    <property type="entry name" value="Peptidase/esterase 'gauge' domain"/>
    <property type="match status" value="1"/>
</dbReference>
<feature type="domain" description="Peptidase S9A N-terminal" evidence="7">
    <location>
        <begin position="19"/>
        <end position="413"/>
    </location>
</feature>
<name>A0A0S8FV94_UNCW3</name>
<dbReference type="Pfam" id="PF00326">
    <property type="entry name" value="Peptidase_S9"/>
    <property type="match status" value="1"/>
</dbReference>
<dbReference type="Proteomes" id="UP000051373">
    <property type="component" value="Unassembled WGS sequence"/>
</dbReference>
<dbReference type="Gene3D" id="2.130.10.120">
    <property type="entry name" value="Prolyl oligopeptidase, N-terminal domain"/>
    <property type="match status" value="1"/>
</dbReference>
<dbReference type="Pfam" id="PF02897">
    <property type="entry name" value="Peptidase_S9_N"/>
    <property type="match status" value="1"/>
</dbReference>
<accession>A0A0S8FV94</accession>
<dbReference type="EC" id="3.4.21.26" evidence="2"/>
<evidence type="ECO:0000259" key="6">
    <source>
        <dbReference type="Pfam" id="PF00326"/>
    </source>
</evidence>
<evidence type="ECO:0000256" key="1">
    <source>
        <dbReference type="ARBA" id="ARBA00001070"/>
    </source>
</evidence>
<keyword evidence="5" id="KW-0720">Serine protease</keyword>
<dbReference type="GO" id="GO:0006508">
    <property type="term" value="P:proteolysis"/>
    <property type="evidence" value="ECO:0007669"/>
    <property type="project" value="UniProtKB-KW"/>
</dbReference>
<dbReference type="PANTHER" id="PTHR42881:SF2">
    <property type="entry name" value="PROLYL ENDOPEPTIDASE"/>
    <property type="match status" value="1"/>
</dbReference>
<dbReference type="PATRIC" id="fig|1703779.3.peg.1913"/>
<evidence type="ECO:0000259" key="7">
    <source>
        <dbReference type="Pfam" id="PF02897"/>
    </source>
</evidence>
<evidence type="ECO:0000256" key="5">
    <source>
        <dbReference type="ARBA" id="ARBA00022825"/>
    </source>
</evidence>
<keyword evidence="4" id="KW-0378">Hydrolase</keyword>
<dbReference type="AlphaFoldDB" id="A0A0S8FV94"/>
<dbReference type="GO" id="GO:0070012">
    <property type="term" value="F:oligopeptidase activity"/>
    <property type="evidence" value="ECO:0007669"/>
    <property type="project" value="TreeGrafter"/>
</dbReference>
<dbReference type="InterPro" id="IPR029058">
    <property type="entry name" value="AB_hydrolase_fold"/>
</dbReference>
<dbReference type="GO" id="GO:0005829">
    <property type="term" value="C:cytosol"/>
    <property type="evidence" value="ECO:0007669"/>
    <property type="project" value="TreeGrafter"/>
</dbReference>
<dbReference type="GO" id="GO:0004252">
    <property type="term" value="F:serine-type endopeptidase activity"/>
    <property type="evidence" value="ECO:0007669"/>
    <property type="project" value="UniProtKB-EC"/>
</dbReference>
<dbReference type="SUPFAM" id="SSF53474">
    <property type="entry name" value="alpha/beta-Hydrolases"/>
    <property type="match status" value="1"/>
</dbReference>
<sequence>MNGYADEVPELPETPIIPVTDVYHGVEVVDNYRWLENGDDPAVCNWSEAQDAYTHRVLDDIPVREAIAKRLHELYNESSPEYYWFQHKSGEFFALKDQPPLDQPLLVKLESLHDLSTEQVILNVNQLDTTGLTTIDFYVVSPDARLVAVSLSRSGTEDGNVHIYEVATGKPLPDVIPRVNGPTAGGDVAWTADGSGFYYTRYPYPNERPLEDLRFYQQVYYHQLGTSISDDPYVIGKEFPRIAEVEFETSPDETHVLAIVANGDGGEYAHYLLDPSGKWTQVTQFSDMITKAKFGPDNALYFLSHKDASNGKILYLPPGKTELPYGLTLVTDGEAVIRDFLPTESKIYIRDLVGGPSQIRMLDLADGSQELVPIMPVSSAWAMMSLGEDKMLFKNSSYLAPPAYYTYEPSHDKPLRTAIYVTGPADFSDVEVVREYATSKDGTKIPMNIMRRKDMKLNGNNPTILYGYGAYGISMTPGYDRTLSIWLDNGGVYIEANTRGGGEFGDEWYKAGNMTNKQNTFDDFTACAQYLIDAGYTNPSKLAIRGGSAGGLLVSAVMVQHPDLFRAVVSHKGVHDALREELDPNGEFNITEWGTVKDPAQFKALHAYSPYHNVVDGVHYPDVLMTADENDYRVNASNSRKMTARLQAATTSEGYVLLRLSSGSGHGKGDALSRRIAQHADTYAFLFDRLGVDLRNQ</sequence>